<protein>
    <recommendedName>
        <fullName evidence="1">Protein kinase domain-containing protein</fullName>
    </recommendedName>
</protein>
<gene>
    <name evidence="2" type="ORF">Pmani_036232</name>
</gene>
<dbReference type="PANTHER" id="PTHR44167">
    <property type="entry name" value="OVARIAN-SPECIFIC SERINE/THREONINE-PROTEIN KINASE LOK-RELATED"/>
    <property type="match status" value="1"/>
</dbReference>
<dbReference type="PROSITE" id="PS00108">
    <property type="entry name" value="PROTEIN_KINASE_ST"/>
    <property type="match status" value="1"/>
</dbReference>
<dbReference type="GO" id="GO:0004674">
    <property type="term" value="F:protein serine/threonine kinase activity"/>
    <property type="evidence" value="ECO:0007669"/>
    <property type="project" value="TreeGrafter"/>
</dbReference>
<evidence type="ECO:0000313" key="2">
    <source>
        <dbReference type="EMBL" id="KAK4290904.1"/>
    </source>
</evidence>
<dbReference type="InterPro" id="IPR000719">
    <property type="entry name" value="Prot_kinase_dom"/>
</dbReference>
<accession>A0AAE1NIT9</accession>
<dbReference type="Gene3D" id="1.10.510.10">
    <property type="entry name" value="Transferase(Phosphotransferase) domain 1"/>
    <property type="match status" value="1"/>
</dbReference>
<dbReference type="GO" id="GO:0005634">
    <property type="term" value="C:nucleus"/>
    <property type="evidence" value="ECO:0007669"/>
    <property type="project" value="TreeGrafter"/>
</dbReference>
<keyword evidence="3" id="KW-1185">Reference proteome</keyword>
<proteinExistence type="predicted"/>
<evidence type="ECO:0000313" key="3">
    <source>
        <dbReference type="Proteomes" id="UP001292094"/>
    </source>
</evidence>
<dbReference type="GO" id="GO:0005524">
    <property type="term" value="F:ATP binding"/>
    <property type="evidence" value="ECO:0007669"/>
    <property type="project" value="InterPro"/>
</dbReference>
<dbReference type="SUPFAM" id="SSF56112">
    <property type="entry name" value="Protein kinase-like (PK-like)"/>
    <property type="match status" value="1"/>
</dbReference>
<dbReference type="EMBL" id="JAWZYT010005335">
    <property type="protein sequence ID" value="KAK4290904.1"/>
    <property type="molecule type" value="Genomic_DNA"/>
</dbReference>
<sequence>MSDEMDEHKMWELLDKISSDILLYNRTSNNNISKKETQKMYEESIQLSLKAGVLVMSKVDFDRWKSRCPSIQSLVKTFPGLQELVRICPDRNIIVSEYAGETLKQSVYGLIQKNKLSQLWTYDVAIQLTEAMQSMNSCGFLHNDLKPNNICVNTSSRKRPHVTIIDFGICTPLNGPPLLSRPMNKERRARNYWLAPEVT</sequence>
<dbReference type="InterPro" id="IPR008271">
    <property type="entry name" value="Ser/Thr_kinase_AS"/>
</dbReference>
<name>A0AAE1NIT9_9EUCA</name>
<comment type="caution">
    <text evidence="2">The sequence shown here is derived from an EMBL/GenBank/DDBJ whole genome shotgun (WGS) entry which is preliminary data.</text>
</comment>
<dbReference type="PROSITE" id="PS50011">
    <property type="entry name" value="PROTEIN_KINASE_DOM"/>
    <property type="match status" value="1"/>
</dbReference>
<feature type="domain" description="Protein kinase" evidence="1">
    <location>
        <begin position="1"/>
        <end position="199"/>
    </location>
</feature>
<dbReference type="Pfam" id="PF00069">
    <property type="entry name" value="Pkinase"/>
    <property type="match status" value="1"/>
</dbReference>
<dbReference type="PANTHER" id="PTHR44167:SF24">
    <property type="entry name" value="SERINE_THREONINE-PROTEIN KINASE CHK2"/>
    <property type="match status" value="1"/>
</dbReference>
<reference evidence="2" key="1">
    <citation type="submission" date="2023-11" db="EMBL/GenBank/DDBJ databases">
        <title>Genome assemblies of two species of porcelain crab, Petrolisthes cinctipes and Petrolisthes manimaculis (Anomura: Porcellanidae).</title>
        <authorList>
            <person name="Angst P."/>
        </authorList>
    </citation>
    <scope>NUCLEOTIDE SEQUENCE</scope>
    <source>
        <strain evidence="2">PB745_02</strain>
        <tissue evidence="2">Gill</tissue>
    </source>
</reference>
<dbReference type="Proteomes" id="UP001292094">
    <property type="component" value="Unassembled WGS sequence"/>
</dbReference>
<dbReference type="AlphaFoldDB" id="A0AAE1NIT9"/>
<dbReference type="GO" id="GO:0044773">
    <property type="term" value="P:mitotic DNA damage checkpoint signaling"/>
    <property type="evidence" value="ECO:0007669"/>
    <property type="project" value="TreeGrafter"/>
</dbReference>
<organism evidence="2 3">
    <name type="scientific">Petrolisthes manimaculis</name>
    <dbReference type="NCBI Taxonomy" id="1843537"/>
    <lineage>
        <taxon>Eukaryota</taxon>
        <taxon>Metazoa</taxon>
        <taxon>Ecdysozoa</taxon>
        <taxon>Arthropoda</taxon>
        <taxon>Crustacea</taxon>
        <taxon>Multicrustacea</taxon>
        <taxon>Malacostraca</taxon>
        <taxon>Eumalacostraca</taxon>
        <taxon>Eucarida</taxon>
        <taxon>Decapoda</taxon>
        <taxon>Pleocyemata</taxon>
        <taxon>Anomura</taxon>
        <taxon>Galatheoidea</taxon>
        <taxon>Porcellanidae</taxon>
        <taxon>Petrolisthes</taxon>
    </lineage>
</organism>
<evidence type="ECO:0000259" key="1">
    <source>
        <dbReference type="PROSITE" id="PS50011"/>
    </source>
</evidence>
<dbReference type="InterPro" id="IPR011009">
    <property type="entry name" value="Kinase-like_dom_sf"/>
</dbReference>
<dbReference type="GO" id="GO:0005737">
    <property type="term" value="C:cytoplasm"/>
    <property type="evidence" value="ECO:0007669"/>
    <property type="project" value="TreeGrafter"/>
</dbReference>